<evidence type="ECO:0000256" key="4">
    <source>
        <dbReference type="ARBA" id="ARBA00022822"/>
    </source>
</evidence>
<feature type="active site" description="Proton acceptor" evidence="8">
    <location>
        <position position="33"/>
    </location>
</feature>
<dbReference type="PANTHER" id="PTHR43406">
    <property type="entry name" value="TRYPTOPHAN SYNTHASE, ALPHA CHAIN"/>
    <property type="match status" value="1"/>
</dbReference>
<evidence type="ECO:0000256" key="8">
    <source>
        <dbReference type="HAMAP-Rule" id="MF_00131"/>
    </source>
</evidence>
<keyword evidence="4 8" id="KW-0822">Tryptophan biosynthesis</keyword>
<evidence type="ECO:0000256" key="6">
    <source>
        <dbReference type="ARBA" id="ARBA00023239"/>
    </source>
</evidence>
<evidence type="ECO:0000256" key="3">
    <source>
        <dbReference type="ARBA" id="ARBA00022605"/>
    </source>
</evidence>
<name>A0A1J4TV74_9BACT</name>
<dbReference type="InterPro" id="IPR013785">
    <property type="entry name" value="Aldolase_TIM"/>
</dbReference>
<dbReference type="STRING" id="1805209.AUJ73_00395"/>
<dbReference type="InterPro" id="IPR011060">
    <property type="entry name" value="RibuloseP-bd_barrel"/>
</dbReference>
<reference evidence="10 11" key="1">
    <citation type="journal article" date="2016" name="Environ. Microbiol.">
        <title>Genomic resolution of a cold subsurface aquifer community provides metabolic insights for novel microbes adapted to high CO concentrations.</title>
        <authorList>
            <person name="Probst A.J."/>
            <person name="Castelle C.J."/>
            <person name="Singh A."/>
            <person name="Brown C.T."/>
            <person name="Anantharaman K."/>
            <person name="Sharon I."/>
            <person name="Hug L.A."/>
            <person name="Burstein D."/>
            <person name="Emerson J.B."/>
            <person name="Thomas B.C."/>
            <person name="Banfield J.F."/>
        </authorList>
    </citation>
    <scope>NUCLEOTIDE SEQUENCE [LARGE SCALE GENOMIC DNA]</scope>
    <source>
        <strain evidence="10">CG1_02_37_22</strain>
    </source>
</reference>
<evidence type="ECO:0000256" key="9">
    <source>
        <dbReference type="RuleBase" id="RU003662"/>
    </source>
</evidence>
<protein>
    <recommendedName>
        <fullName evidence="8">Tryptophan synthase alpha chain</fullName>
        <ecNumber evidence="8">4.2.1.20</ecNumber>
    </recommendedName>
</protein>
<dbReference type="GO" id="GO:0005829">
    <property type="term" value="C:cytosol"/>
    <property type="evidence" value="ECO:0007669"/>
    <property type="project" value="TreeGrafter"/>
</dbReference>
<comment type="subunit">
    <text evidence="2 8">Tetramer of two alpha and two beta chains.</text>
</comment>
<keyword evidence="6 8" id="KW-0456">Lyase</keyword>
<proteinExistence type="inferred from homology"/>
<dbReference type="CDD" id="cd04724">
    <property type="entry name" value="Tryptophan_synthase_alpha"/>
    <property type="match status" value="1"/>
</dbReference>
<dbReference type="EMBL" id="MNUY01000007">
    <property type="protein sequence ID" value="OIO15536.1"/>
    <property type="molecule type" value="Genomic_DNA"/>
</dbReference>
<accession>A0A1J4TV74</accession>
<dbReference type="AlphaFoldDB" id="A0A1J4TV74"/>
<evidence type="ECO:0000313" key="11">
    <source>
        <dbReference type="Proteomes" id="UP000183120"/>
    </source>
</evidence>
<dbReference type="InterPro" id="IPR002028">
    <property type="entry name" value="Trp_synthase_suA"/>
</dbReference>
<comment type="similarity">
    <text evidence="8 9">Belongs to the TrpA family.</text>
</comment>
<dbReference type="HAMAP" id="MF_00131">
    <property type="entry name" value="Trp_synth_alpha"/>
    <property type="match status" value="1"/>
</dbReference>
<evidence type="ECO:0000256" key="2">
    <source>
        <dbReference type="ARBA" id="ARBA00011270"/>
    </source>
</evidence>
<organism evidence="10 11">
    <name type="scientific">Candidatus Gottesmanbacteria bacterium CG1_02_37_22</name>
    <dbReference type="NCBI Taxonomy" id="1805209"/>
    <lineage>
        <taxon>Bacteria</taxon>
        <taxon>Candidatus Gottesmaniibacteriota</taxon>
    </lineage>
</organism>
<evidence type="ECO:0000256" key="1">
    <source>
        <dbReference type="ARBA" id="ARBA00004733"/>
    </source>
</evidence>
<evidence type="ECO:0000313" key="10">
    <source>
        <dbReference type="EMBL" id="OIO15536.1"/>
    </source>
</evidence>
<dbReference type="GO" id="GO:0004834">
    <property type="term" value="F:tryptophan synthase activity"/>
    <property type="evidence" value="ECO:0007669"/>
    <property type="project" value="UniProtKB-UniRule"/>
</dbReference>
<dbReference type="UniPathway" id="UPA00035">
    <property type="reaction ID" value="UER00044"/>
</dbReference>
<dbReference type="PANTHER" id="PTHR43406:SF1">
    <property type="entry name" value="TRYPTOPHAN SYNTHASE ALPHA CHAIN, CHLOROPLASTIC"/>
    <property type="match status" value="1"/>
</dbReference>
<keyword evidence="3 8" id="KW-0028">Amino-acid biosynthesis</keyword>
<comment type="catalytic activity">
    <reaction evidence="7 8">
        <text>(1S,2R)-1-C-(indol-3-yl)glycerol 3-phosphate + L-serine = D-glyceraldehyde 3-phosphate + L-tryptophan + H2O</text>
        <dbReference type="Rhea" id="RHEA:10532"/>
        <dbReference type="ChEBI" id="CHEBI:15377"/>
        <dbReference type="ChEBI" id="CHEBI:33384"/>
        <dbReference type="ChEBI" id="CHEBI:57912"/>
        <dbReference type="ChEBI" id="CHEBI:58866"/>
        <dbReference type="ChEBI" id="CHEBI:59776"/>
        <dbReference type="EC" id="4.2.1.20"/>
    </reaction>
</comment>
<comment type="caution">
    <text evidence="10">The sequence shown here is derived from an EMBL/GenBank/DDBJ whole genome shotgun (WGS) entry which is preliminary data.</text>
</comment>
<dbReference type="NCBIfam" id="TIGR00262">
    <property type="entry name" value="trpA"/>
    <property type="match status" value="1"/>
</dbReference>
<dbReference type="Proteomes" id="UP000183120">
    <property type="component" value="Unassembled WGS sequence"/>
</dbReference>
<dbReference type="Pfam" id="PF00290">
    <property type="entry name" value="Trp_syntA"/>
    <property type="match status" value="1"/>
</dbReference>
<dbReference type="Gene3D" id="3.20.20.70">
    <property type="entry name" value="Aldolase class I"/>
    <property type="match status" value="1"/>
</dbReference>
<sequence length="251" mass="27908">MILMTHIYYGDPSEEFSVKLAKTLVAAGADILEIGVPYSDPVCDGEVFQRACKRALQNGTTPFNVFEGIKKIREKGYSQKIYLTSYYAPIFKIGIGKFVGLAKQAGVDGLIVPDIILEEQEKLQKYCRKFGLSLIQFATIYSDKERLKQICNASSDFIYCISLPGVTGDKVTYSKLRELIKVIKSITNKSIYVGFGIKSPEDARKIIDLGADGIIVGSAIARIYEKNIFQPESTLAEISAFVRRLKESAIF</sequence>
<feature type="active site" description="Proton acceptor" evidence="8">
    <location>
        <position position="44"/>
    </location>
</feature>
<gene>
    <name evidence="8" type="primary">trpA</name>
    <name evidence="10" type="ORF">AUJ73_00395</name>
</gene>
<keyword evidence="5 8" id="KW-0057">Aromatic amino acid biosynthesis</keyword>
<comment type="function">
    <text evidence="8">The alpha subunit is responsible for the aldol cleavage of indoleglycerol phosphate to indole and glyceraldehyde 3-phosphate.</text>
</comment>
<evidence type="ECO:0000256" key="5">
    <source>
        <dbReference type="ARBA" id="ARBA00023141"/>
    </source>
</evidence>
<dbReference type="SUPFAM" id="SSF51366">
    <property type="entry name" value="Ribulose-phoshate binding barrel"/>
    <property type="match status" value="1"/>
</dbReference>
<dbReference type="EC" id="4.2.1.20" evidence="8"/>
<evidence type="ECO:0000256" key="7">
    <source>
        <dbReference type="ARBA" id="ARBA00049047"/>
    </source>
</evidence>
<comment type="pathway">
    <text evidence="1 8">Amino-acid biosynthesis; L-tryptophan biosynthesis; L-tryptophan from chorismate: step 5/5.</text>
</comment>